<dbReference type="Gene3D" id="3.50.50.60">
    <property type="entry name" value="FAD/NAD(P)-binding domain"/>
    <property type="match status" value="2"/>
</dbReference>
<protein>
    <submittedName>
        <fullName evidence="7">FAD-dependent oxidoreductase</fullName>
    </submittedName>
</protein>
<dbReference type="SUPFAM" id="SSF51905">
    <property type="entry name" value="FAD/NAD(P)-binding domain"/>
    <property type="match status" value="1"/>
</dbReference>
<evidence type="ECO:0000313" key="7">
    <source>
        <dbReference type="EMBL" id="UUX58401.1"/>
    </source>
</evidence>
<evidence type="ECO:0000256" key="2">
    <source>
        <dbReference type="ARBA" id="ARBA00022630"/>
    </source>
</evidence>
<proteinExistence type="predicted"/>
<name>A0AA94XQ89_9MICC</name>
<dbReference type="AlphaFoldDB" id="A0AA94XQ89"/>
<dbReference type="GO" id="GO:0005737">
    <property type="term" value="C:cytoplasm"/>
    <property type="evidence" value="ECO:0007669"/>
    <property type="project" value="TreeGrafter"/>
</dbReference>
<dbReference type="PANTHER" id="PTHR43557">
    <property type="entry name" value="APOPTOSIS-INDUCING FACTOR 1"/>
    <property type="match status" value="1"/>
</dbReference>
<reference evidence="7" key="1">
    <citation type="journal article" date="2022" name="Pest Manag. Sci.">
        <title>Glutamicibacter halophytocola-mediated host fitness of potato tuber moth on Solanaceae crops.</title>
        <authorList>
            <person name="Wang W."/>
            <person name="Xiao G."/>
            <person name="Du G."/>
            <person name="Chang L."/>
            <person name="Yang Y."/>
            <person name="Ye J."/>
            <person name="Chen B."/>
        </authorList>
    </citation>
    <scope>NUCLEOTIDE SEQUENCE</scope>
    <source>
        <strain evidence="7">S2</strain>
    </source>
</reference>
<gene>
    <name evidence="7" type="ORF">NUH22_14035</name>
</gene>
<evidence type="ECO:0000256" key="3">
    <source>
        <dbReference type="ARBA" id="ARBA00022827"/>
    </source>
</evidence>
<organism evidence="7 8">
    <name type="scientific">Glutamicibacter halophytocola</name>
    <dbReference type="NCBI Taxonomy" id="1933880"/>
    <lineage>
        <taxon>Bacteria</taxon>
        <taxon>Bacillati</taxon>
        <taxon>Actinomycetota</taxon>
        <taxon>Actinomycetes</taxon>
        <taxon>Micrococcales</taxon>
        <taxon>Micrococcaceae</taxon>
        <taxon>Glutamicibacter</taxon>
    </lineage>
</organism>
<keyword evidence="2" id="KW-0285">Flavoprotein</keyword>
<dbReference type="InterPro" id="IPR050446">
    <property type="entry name" value="FAD-oxidoreductase/Apoptosis"/>
</dbReference>
<dbReference type="Pfam" id="PF07992">
    <property type="entry name" value="Pyr_redox_2"/>
    <property type="match status" value="1"/>
</dbReference>
<evidence type="ECO:0000259" key="6">
    <source>
        <dbReference type="Pfam" id="PF14759"/>
    </source>
</evidence>
<sequence length="380" mass="40057">MSSVHIIGGGVAGYTLARELVRHNYAGTITISDPQGLPYDRPPLSKTLQAEPFAPAAWYAEHGISLLPEMVEDLPLPDSEDDWVVLATGTTPALLQVPGAQHARTLHTAADAAALAQVLDSSMFGLQVLVIGAGLIGAEFASTAKMLGAQVTLVSNTDAPLASVLGQDLAQQLHADHAQRGIRTITGTVASIEADHAVVDGERLDAELIVSAIGVQPETSLAAALGLGIDDGIVVDGEQRSPSHRQVLAIGDAARVQGARRAVHWEAAMEDAAQAAATIMNAAPVQRSVPWFWTDRHEMHVETVGEFSQAATTIIRRNRRGKIQTVFGLDHGGTLVAASMVDGGLMAKAVKRLIARGITPSIEQLEDPSVGPRELGRNER</sequence>
<comment type="cofactor">
    <cofactor evidence="1">
        <name>FAD</name>
        <dbReference type="ChEBI" id="CHEBI:57692"/>
    </cofactor>
</comment>
<evidence type="ECO:0000256" key="4">
    <source>
        <dbReference type="ARBA" id="ARBA00023002"/>
    </source>
</evidence>
<feature type="domain" description="FAD/NAD(P)-binding" evidence="5">
    <location>
        <begin position="3"/>
        <end position="270"/>
    </location>
</feature>
<accession>A0AA94XQ89</accession>
<evidence type="ECO:0000256" key="1">
    <source>
        <dbReference type="ARBA" id="ARBA00001974"/>
    </source>
</evidence>
<dbReference type="Pfam" id="PF14759">
    <property type="entry name" value="Reductase_C"/>
    <property type="match status" value="1"/>
</dbReference>
<dbReference type="RefSeq" id="WP_171919245.1">
    <property type="nucleotide sequence ID" value="NZ_CP102487.1"/>
</dbReference>
<dbReference type="PANTHER" id="PTHR43557:SF2">
    <property type="entry name" value="RIESKE DOMAIN-CONTAINING PROTEIN-RELATED"/>
    <property type="match status" value="1"/>
</dbReference>
<keyword evidence="4" id="KW-0560">Oxidoreductase</keyword>
<evidence type="ECO:0000313" key="8">
    <source>
        <dbReference type="Proteomes" id="UP001060018"/>
    </source>
</evidence>
<dbReference type="InterPro" id="IPR023753">
    <property type="entry name" value="FAD/NAD-binding_dom"/>
</dbReference>
<dbReference type="InterPro" id="IPR036188">
    <property type="entry name" value="FAD/NAD-bd_sf"/>
</dbReference>
<dbReference type="PRINTS" id="PR00368">
    <property type="entry name" value="FADPNR"/>
</dbReference>
<dbReference type="GO" id="GO:0016651">
    <property type="term" value="F:oxidoreductase activity, acting on NAD(P)H"/>
    <property type="evidence" value="ECO:0007669"/>
    <property type="project" value="TreeGrafter"/>
</dbReference>
<dbReference type="SUPFAM" id="SSF55424">
    <property type="entry name" value="FAD/NAD-linked reductases, dimerisation (C-terminal) domain"/>
    <property type="match status" value="1"/>
</dbReference>
<dbReference type="Gene3D" id="3.30.390.30">
    <property type="match status" value="1"/>
</dbReference>
<dbReference type="EMBL" id="CP102487">
    <property type="protein sequence ID" value="UUX58401.1"/>
    <property type="molecule type" value="Genomic_DNA"/>
</dbReference>
<feature type="domain" description="Reductase C-terminal" evidence="6">
    <location>
        <begin position="291"/>
        <end position="371"/>
    </location>
</feature>
<dbReference type="InterPro" id="IPR028202">
    <property type="entry name" value="Reductase_C"/>
</dbReference>
<dbReference type="Proteomes" id="UP001060018">
    <property type="component" value="Chromosome"/>
</dbReference>
<keyword evidence="3" id="KW-0274">FAD</keyword>
<evidence type="ECO:0000259" key="5">
    <source>
        <dbReference type="Pfam" id="PF07992"/>
    </source>
</evidence>
<dbReference type="InterPro" id="IPR016156">
    <property type="entry name" value="FAD/NAD-linked_Rdtase_dimer_sf"/>
</dbReference>